<accession>A0A255DFR8</accession>
<dbReference type="RefSeq" id="WP_094484516.1">
    <property type="nucleotide sequence ID" value="NZ_NOZR01000043.1"/>
</dbReference>
<evidence type="ECO:0000256" key="1">
    <source>
        <dbReference type="ARBA" id="ARBA00004651"/>
    </source>
</evidence>
<proteinExistence type="predicted"/>
<dbReference type="AlphaFoldDB" id="A0A255DFR8"/>
<evidence type="ECO:0000313" key="8">
    <source>
        <dbReference type="EMBL" id="OYN74453.1"/>
    </source>
</evidence>
<feature type="domain" description="Phosphatidylglycerol lysyltransferase C-terminal" evidence="7">
    <location>
        <begin position="150"/>
        <end position="445"/>
    </location>
</feature>
<dbReference type="EMBL" id="NOZR01000043">
    <property type="protein sequence ID" value="OYN74453.1"/>
    <property type="molecule type" value="Genomic_DNA"/>
</dbReference>
<dbReference type="InterPro" id="IPR024320">
    <property type="entry name" value="LPG_synthase_C"/>
</dbReference>
<organism evidence="8 9">
    <name type="scientific">Mycolicibacterium sphagni</name>
    <dbReference type="NCBI Taxonomy" id="1786"/>
    <lineage>
        <taxon>Bacteria</taxon>
        <taxon>Bacillati</taxon>
        <taxon>Actinomycetota</taxon>
        <taxon>Actinomycetes</taxon>
        <taxon>Mycobacteriales</taxon>
        <taxon>Mycobacteriaceae</taxon>
        <taxon>Mycolicibacterium</taxon>
    </lineage>
</organism>
<protein>
    <recommendedName>
        <fullName evidence="7">Phosphatidylglycerol lysyltransferase C-terminal domain-containing protein</fullName>
    </recommendedName>
</protein>
<name>A0A255DFR8_9MYCO</name>
<dbReference type="Pfam" id="PF09924">
    <property type="entry name" value="LPG_synthase_C"/>
    <property type="match status" value="1"/>
</dbReference>
<dbReference type="Proteomes" id="UP000216063">
    <property type="component" value="Unassembled WGS sequence"/>
</dbReference>
<reference evidence="8 9" key="1">
    <citation type="submission" date="2017-07" db="EMBL/GenBank/DDBJ databases">
        <title>The new phylogeny of genus Mycobacterium.</title>
        <authorList>
            <person name="Tortoli E."/>
            <person name="Trovato A."/>
            <person name="Cirillo D.M."/>
        </authorList>
    </citation>
    <scope>NUCLEOTIDE SEQUENCE [LARGE SCALE GENOMIC DNA]</scope>
    <source>
        <strain evidence="8 9">ATCC 33027</strain>
    </source>
</reference>
<evidence type="ECO:0000256" key="2">
    <source>
        <dbReference type="ARBA" id="ARBA00022475"/>
    </source>
</evidence>
<keyword evidence="5 6" id="KW-0472">Membrane</keyword>
<keyword evidence="2" id="KW-1003">Cell membrane</keyword>
<evidence type="ECO:0000256" key="5">
    <source>
        <dbReference type="ARBA" id="ARBA00023136"/>
    </source>
</evidence>
<evidence type="ECO:0000256" key="6">
    <source>
        <dbReference type="SAM" id="Phobius"/>
    </source>
</evidence>
<feature type="transmembrane region" description="Helical" evidence="6">
    <location>
        <begin position="36"/>
        <end position="54"/>
    </location>
</feature>
<evidence type="ECO:0000259" key="7">
    <source>
        <dbReference type="Pfam" id="PF09924"/>
    </source>
</evidence>
<sequence>MTEAASRAGGAKAAVARALDRQLLLTSAPSQRLRRIAALVLVGGFATLAALVIRDHDLADWNPSGRLAWSLSLLALVMFLARGISLSRPVSYAHATAATAVLLSGLGAHVLGLGFAGDALVASTGLALMWPIASRPGPDDPKSLWPLIEATRGDPLAAFAMQSTKSLLFTEDRTAALAYRARLGFAVVSGDPVGRPGAYRELVADFVAMCQRQGWRIMVLGCGQRRLDLWRAPGVSQSFLALPIGRDVVVDVTRFTLSGHAFRNLRQAVARTHNRGITTEIIAEQSLSGAQRAELAEVVDAAHRDGRRERGFSMMLDGTLEGHYPGVILAIGRDRDGRVQAFHRYVSSGAGSDVSLDLPWRRPDAPNGIDERLTVDMIAWCRAQGARRLSLAFAPFPELFEVANRTVLQHMYYAFIHLGDPLIRLESLYDYLRKFHAIDRRRYVLVSARHLLWAVLVLLPLEFLPHRASCCSLAQESGAKSAPDVA</sequence>
<evidence type="ECO:0000256" key="4">
    <source>
        <dbReference type="ARBA" id="ARBA00022989"/>
    </source>
</evidence>
<dbReference type="OrthoDB" id="9801152at2"/>
<dbReference type="GO" id="GO:0016755">
    <property type="term" value="F:aminoacyltransferase activity"/>
    <property type="evidence" value="ECO:0007669"/>
    <property type="project" value="TreeGrafter"/>
</dbReference>
<keyword evidence="3 6" id="KW-0812">Transmembrane</keyword>
<dbReference type="InterPro" id="IPR051211">
    <property type="entry name" value="PG_lysyltransferase"/>
</dbReference>
<gene>
    <name evidence="8" type="ORF">CG716_28560</name>
</gene>
<comment type="subcellular location">
    <subcellularLocation>
        <location evidence="1">Cell membrane</location>
        <topology evidence="1">Multi-pass membrane protein</topology>
    </subcellularLocation>
</comment>
<comment type="caution">
    <text evidence="8">The sequence shown here is derived from an EMBL/GenBank/DDBJ whole genome shotgun (WGS) entry which is preliminary data.</text>
</comment>
<dbReference type="PANTHER" id="PTHR34697">
    <property type="entry name" value="PHOSPHATIDYLGLYCEROL LYSYLTRANSFERASE"/>
    <property type="match status" value="1"/>
</dbReference>
<feature type="transmembrane region" description="Helical" evidence="6">
    <location>
        <begin position="66"/>
        <end position="84"/>
    </location>
</feature>
<evidence type="ECO:0000313" key="9">
    <source>
        <dbReference type="Proteomes" id="UP000216063"/>
    </source>
</evidence>
<dbReference type="GO" id="GO:0055091">
    <property type="term" value="P:phospholipid homeostasis"/>
    <property type="evidence" value="ECO:0007669"/>
    <property type="project" value="TreeGrafter"/>
</dbReference>
<keyword evidence="4 6" id="KW-1133">Transmembrane helix</keyword>
<evidence type="ECO:0000256" key="3">
    <source>
        <dbReference type="ARBA" id="ARBA00022692"/>
    </source>
</evidence>
<dbReference type="PANTHER" id="PTHR34697:SF2">
    <property type="entry name" value="PHOSPHATIDYLGLYCEROL LYSYLTRANSFERASE"/>
    <property type="match status" value="1"/>
</dbReference>
<keyword evidence="9" id="KW-1185">Reference proteome</keyword>
<dbReference type="GO" id="GO:0005886">
    <property type="term" value="C:plasma membrane"/>
    <property type="evidence" value="ECO:0007669"/>
    <property type="project" value="UniProtKB-SubCell"/>
</dbReference>